<keyword evidence="1" id="KW-1133">Transmembrane helix</keyword>
<evidence type="ECO:0000256" key="1">
    <source>
        <dbReference type="SAM" id="Phobius"/>
    </source>
</evidence>
<reference evidence="2" key="1">
    <citation type="submission" date="2024-06" db="EMBL/GenBank/DDBJ databases">
        <title>High activity and specificity of bacteriophage cocktails against carbapenem-resistant Klebsiella pneumoniae belonging to high-risk clones CG258 and ST307.</title>
        <authorList>
            <person name="Jimenez Quiceno J."/>
            <person name="Salazar Ospina L."/>
            <person name="Tellez Carrasquilla S."/>
        </authorList>
    </citation>
    <scope>NUCLEOTIDE SEQUENCE</scope>
</reference>
<feature type="transmembrane region" description="Helical" evidence="1">
    <location>
        <begin position="6"/>
        <end position="29"/>
    </location>
</feature>
<name>A0AAU8I0G2_9CAUD</name>
<evidence type="ECO:0000313" key="2">
    <source>
        <dbReference type="EMBL" id="XCI78211.1"/>
    </source>
</evidence>
<keyword evidence="1" id="KW-0812">Transmembrane</keyword>
<organism evidence="2">
    <name type="scientific">Klebsiella phage FKP3</name>
    <dbReference type="NCBI Taxonomy" id="3231233"/>
    <lineage>
        <taxon>Viruses</taxon>
        <taxon>Duplodnaviria</taxon>
        <taxon>Heunggongvirae</taxon>
        <taxon>Uroviricota</taxon>
        <taxon>Caudoviricetes</taxon>
        <taxon>Stephanstirmvirinae</taxon>
        <taxon>Justusliebigvirus</taxon>
    </lineage>
</organism>
<protein>
    <submittedName>
        <fullName evidence="2">Uncharacterized protein</fullName>
    </submittedName>
</protein>
<sequence>MNDIVKFALVISVLSLFGWLILTIASHFLMRELRKEEKAYEETMRHLRLLCRHASFAGAYSAYRDYYKKDEDHLPADLLRRHYQAARIEWLARNPR</sequence>
<proteinExistence type="predicted"/>
<keyword evidence="1" id="KW-0472">Membrane</keyword>
<accession>A0AAU8I0G2</accession>
<dbReference type="EMBL" id="PP895363">
    <property type="protein sequence ID" value="XCI78211.1"/>
    <property type="molecule type" value="Genomic_DNA"/>
</dbReference>